<evidence type="ECO:0000313" key="2">
    <source>
        <dbReference type="Proteomes" id="UP000291343"/>
    </source>
</evidence>
<dbReference type="Gene3D" id="1.20.90.10">
    <property type="entry name" value="Phospholipase A2 domain"/>
    <property type="match status" value="1"/>
</dbReference>
<gene>
    <name evidence="1" type="ORF">LSTR_LSTR010363</name>
</gene>
<dbReference type="InterPro" id="IPR036444">
    <property type="entry name" value="PLipase_A2_dom_sf"/>
</dbReference>
<dbReference type="AlphaFoldDB" id="A0A482WJV4"/>
<dbReference type="OrthoDB" id="6622896at2759"/>
<dbReference type="InParanoid" id="A0A482WJV4"/>
<dbReference type="GO" id="GO:0004623">
    <property type="term" value="F:phospholipase A2 activity"/>
    <property type="evidence" value="ECO:0007669"/>
    <property type="project" value="InterPro"/>
</dbReference>
<organism evidence="1 2">
    <name type="scientific">Laodelphax striatellus</name>
    <name type="common">Small brown planthopper</name>
    <name type="synonym">Delphax striatella</name>
    <dbReference type="NCBI Taxonomy" id="195883"/>
    <lineage>
        <taxon>Eukaryota</taxon>
        <taxon>Metazoa</taxon>
        <taxon>Ecdysozoa</taxon>
        <taxon>Arthropoda</taxon>
        <taxon>Hexapoda</taxon>
        <taxon>Insecta</taxon>
        <taxon>Pterygota</taxon>
        <taxon>Neoptera</taxon>
        <taxon>Paraneoptera</taxon>
        <taxon>Hemiptera</taxon>
        <taxon>Auchenorrhyncha</taxon>
        <taxon>Fulgoroidea</taxon>
        <taxon>Delphacidae</taxon>
        <taxon>Criomorphinae</taxon>
        <taxon>Laodelphax</taxon>
    </lineage>
</organism>
<dbReference type="Proteomes" id="UP000291343">
    <property type="component" value="Unassembled WGS sequence"/>
</dbReference>
<dbReference type="GO" id="GO:0050482">
    <property type="term" value="P:arachidonate secretion"/>
    <property type="evidence" value="ECO:0007669"/>
    <property type="project" value="InterPro"/>
</dbReference>
<reference evidence="1 2" key="1">
    <citation type="journal article" date="2017" name="Gigascience">
        <title>Genome sequence of the small brown planthopper, Laodelphax striatellus.</title>
        <authorList>
            <person name="Zhu J."/>
            <person name="Jiang F."/>
            <person name="Wang X."/>
            <person name="Yang P."/>
            <person name="Bao Y."/>
            <person name="Zhao W."/>
            <person name="Wang W."/>
            <person name="Lu H."/>
            <person name="Wang Q."/>
            <person name="Cui N."/>
            <person name="Li J."/>
            <person name="Chen X."/>
            <person name="Luo L."/>
            <person name="Yu J."/>
            <person name="Kang L."/>
            <person name="Cui F."/>
        </authorList>
    </citation>
    <scope>NUCLEOTIDE SEQUENCE [LARGE SCALE GENOMIC DNA]</scope>
    <source>
        <strain evidence="1">Lst14</strain>
    </source>
</reference>
<name>A0A482WJV4_LAOST</name>
<dbReference type="GO" id="GO:0006644">
    <property type="term" value="P:phospholipid metabolic process"/>
    <property type="evidence" value="ECO:0007669"/>
    <property type="project" value="InterPro"/>
</dbReference>
<proteinExistence type="predicted"/>
<accession>A0A482WJV4</accession>
<comment type="caution">
    <text evidence="1">The sequence shown here is derived from an EMBL/GenBank/DDBJ whole genome shotgun (WGS) entry which is preliminary data.</text>
</comment>
<dbReference type="EMBL" id="QKKF02033246">
    <property type="protein sequence ID" value="RZF33815.1"/>
    <property type="molecule type" value="Genomic_DNA"/>
</dbReference>
<evidence type="ECO:0000313" key="1">
    <source>
        <dbReference type="EMBL" id="RZF33815.1"/>
    </source>
</evidence>
<keyword evidence="2" id="KW-1185">Reference proteome</keyword>
<dbReference type="STRING" id="195883.A0A482WJV4"/>
<sequence>MVTLVKERANGDTSFTNEQEWKDMVLKRVGLDKPPEGTKLEKRFARGDPGINRLDRACKQHDIAYSQNSDTASRAKADRDLAERAWSVATSPEAGLAKGLQQ</sequence>
<dbReference type="SUPFAM" id="SSF48619">
    <property type="entry name" value="Phospholipase A2, PLA2"/>
    <property type="match status" value="1"/>
</dbReference>
<protein>
    <submittedName>
        <fullName evidence="1">Uncharacterized protein</fullName>
    </submittedName>
</protein>